<gene>
    <name evidence="1" type="ORF">EM151A_2396</name>
</gene>
<dbReference type="Proteomes" id="UP000509460">
    <property type="component" value="Chromosome"/>
</dbReference>
<evidence type="ECO:0000313" key="1">
    <source>
        <dbReference type="EMBL" id="BBM15577.1"/>
    </source>
</evidence>
<dbReference type="AlphaFoldDB" id="A0AAI8WEH7"/>
<proteinExistence type="predicted"/>
<name>A0AAI8WEH7_ENTMU</name>
<reference evidence="1 2" key="1">
    <citation type="submission" date="2019-07" db="EMBL/GenBank/DDBJ databases">
        <title>antibiotic susceptibility of plant-derived lactic acid bacteria.</title>
        <authorList>
            <person name="Sugiyama M."/>
            <person name="Noda M."/>
        </authorList>
    </citation>
    <scope>NUCLEOTIDE SEQUENCE [LARGE SCALE GENOMIC DNA]</scope>
    <source>
        <strain evidence="1 2">15-1A</strain>
    </source>
</reference>
<sequence>MRNKVTCPACQGFTSVNYQTERVSGDIKHTYAQCENCDHKVTVHYTNSQIRKLLKRQQSTVGMEKKRKLADKIQQLISKLNEEIRSS</sequence>
<accession>A0AAI8WEH7</accession>
<organism evidence="1 2">
    <name type="scientific">Enterococcus mundtii</name>
    <dbReference type="NCBI Taxonomy" id="53346"/>
    <lineage>
        <taxon>Bacteria</taxon>
        <taxon>Bacillati</taxon>
        <taxon>Bacillota</taxon>
        <taxon>Bacilli</taxon>
        <taxon>Lactobacillales</taxon>
        <taxon>Enterococcaceae</taxon>
        <taxon>Enterococcus</taxon>
    </lineage>
</organism>
<evidence type="ECO:0000313" key="2">
    <source>
        <dbReference type="Proteomes" id="UP000509460"/>
    </source>
</evidence>
<protein>
    <submittedName>
        <fullName evidence="1">Uncharacterized protein</fullName>
    </submittedName>
</protein>
<dbReference type="EMBL" id="AP019810">
    <property type="protein sequence ID" value="BBM15577.1"/>
    <property type="molecule type" value="Genomic_DNA"/>
</dbReference>